<accession>A0A2P5DH90</accession>
<reference evidence="2" key="1">
    <citation type="submission" date="2016-06" db="EMBL/GenBank/DDBJ databases">
        <title>Parallel loss of symbiosis genes in relatives of nitrogen-fixing non-legume Parasponia.</title>
        <authorList>
            <person name="Van Velzen R."/>
            <person name="Holmer R."/>
            <person name="Bu F."/>
            <person name="Rutten L."/>
            <person name="Van Zeijl A."/>
            <person name="Liu W."/>
            <person name="Santuari L."/>
            <person name="Cao Q."/>
            <person name="Sharma T."/>
            <person name="Shen D."/>
            <person name="Roswanjaya Y."/>
            <person name="Wardhani T."/>
            <person name="Kalhor M.S."/>
            <person name="Jansen J."/>
            <person name="Van den Hoogen J."/>
            <person name="Gungor B."/>
            <person name="Hartog M."/>
            <person name="Hontelez J."/>
            <person name="Verver J."/>
            <person name="Yang W.-C."/>
            <person name="Schijlen E."/>
            <person name="Repin R."/>
            <person name="Schilthuizen M."/>
            <person name="Schranz E."/>
            <person name="Heidstra R."/>
            <person name="Miyata K."/>
            <person name="Fedorova E."/>
            <person name="Kohlen W."/>
            <person name="Bisseling T."/>
            <person name="Smit S."/>
            <person name="Geurts R."/>
        </authorList>
    </citation>
    <scope>NUCLEOTIDE SEQUENCE [LARGE SCALE GENOMIC DNA]</scope>
    <source>
        <strain evidence="2">cv. WU1-14</strain>
    </source>
</reference>
<dbReference type="OrthoDB" id="10455278at2759"/>
<protein>
    <submittedName>
        <fullName evidence="1">Uncharacterized protein</fullName>
    </submittedName>
</protein>
<comment type="caution">
    <text evidence="1">The sequence shown here is derived from an EMBL/GenBank/DDBJ whole genome shotgun (WGS) entry which is preliminary data.</text>
</comment>
<evidence type="ECO:0000313" key="1">
    <source>
        <dbReference type="EMBL" id="PON72669.1"/>
    </source>
</evidence>
<gene>
    <name evidence="1" type="ORF">PanWU01x14_064350</name>
</gene>
<feature type="non-terminal residue" evidence="1">
    <location>
        <position position="1"/>
    </location>
</feature>
<evidence type="ECO:0000313" key="2">
    <source>
        <dbReference type="Proteomes" id="UP000237105"/>
    </source>
</evidence>
<dbReference type="EMBL" id="JXTB01000038">
    <property type="protein sequence ID" value="PON72669.1"/>
    <property type="molecule type" value="Genomic_DNA"/>
</dbReference>
<sequence length="122" mass="14171">RRFLLTKELISFNLGNRMLTSLMLNDLIRTKKLLFETTQDVKEQLHYLFSTLAKLQLIKGPPINQFHTISCAIHTSLKNQGGLWRRSLWPCIFSPKLIILGIQSPFRSSHDSHNHGTCWRRG</sequence>
<dbReference type="AlphaFoldDB" id="A0A2P5DH90"/>
<name>A0A2P5DH90_PARAD</name>
<keyword evidence="2" id="KW-1185">Reference proteome</keyword>
<dbReference type="Proteomes" id="UP000237105">
    <property type="component" value="Unassembled WGS sequence"/>
</dbReference>
<proteinExistence type="predicted"/>
<organism evidence="1 2">
    <name type="scientific">Parasponia andersonii</name>
    <name type="common">Sponia andersonii</name>
    <dbReference type="NCBI Taxonomy" id="3476"/>
    <lineage>
        <taxon>Eukaryota</taxon>
        <taxon>Viridiplantae</taxon>
        <taxon>Streptophyta</taxon>
        <taxon>Embryophyta</taxon>
        <taxon>Tracheophyta</taxon>
        <taxon>Spermatophyta</taxon>
        <taxon>Magnoliopsida</taxon>
        <taxon>eudicotyledons</taxon>
        <taxon>Gunneridae</taxon>
        <taxon>Pentapetalae</taxon>
        <taxon>rosids</taxon>
        <taxon>fabids</taxon>
        <taxon>Rosales</taxon>
        <taxon>Cannabaceae</taxon>
        <taxon>Parasponia</taxon>
    </lineage>
</organism>